<reference evidence="1" key="2">
    <citation type="submission" date="2020-01" db="EMBL/GenBank/DDBJ databases">
        <authorList>
            <person name="Campanaro S."/>
        </authorList>
    </citation>
    <scope>NUCLEOTIDE SEQUENCE</scope>
    <source>
        <strain evidence="1">AS06rmzACSIP_7</strain>
    </source>
</reference>
<reference evidence="1" key="1">
    <citation type="journal article" date="2020" name="Biotechnol. Biofuels">
        <title>New insights from the biogas microbiome by comprehensive genome-resolved metagenomics of nearly 1600 species originating from multiple anaerobic digesters.</title>
        <authorList>
            <person name="Campanaro S."/>
            <person name="Treu L."/>
            <person name="Rodriguez-R L.M."/>
            <person name="Kovalovszki A."/>
            <person name="Ziels R.M."/>
            <person name="Maus I."/>
            <person name="Zhu X."/>
            <person name="Kougias P.G."/>
            <person name="Basile A."/>
            <person name="Luo G."/>
            <person name="Schluter A."/>
            <person name="Konstantinidis K.T."/>
            <person name="Angelidaki I."/>
        </authorList>
    </citation>
    <scope>NUCLEOTIDE SEQUENCE</scope>
    <source>
        <strain evidence="1">AS06rmzACSIP_7</strain>
    </source>
</reference>
<evidence type="ECO:0000313" key="2">
    <source>
        <dbReference type="Proteomes" id="UP000777265"/>
    </source>
</evidence>
<dbReference type="AlphaFoldDB" id="A0A971M595"/>
<name>A0A971M595_9BACT</name>
<dbReference type="EMBL" id="JAAYEE010000209">
    <property type="protein sequence ID" value="NLW36060.1"/>
    <property type="molecule type" value="Genomic_DNA"/>
</dbReference>
<comment type="caution">
    <text evidence="1">The sequence shown here is derived from an EMBL/GenBank/DDBJ whole genome shotgun (WGS) entry which is preliminary data.</text>
</comment>
<dbReference type="Proteomes" id="UP000777265">
    <property type="component" value="Unassembled WGS sequence"/>
</dbReference>
<evidence type="ECO:0000313" key="1">
    <source>
        <dbReference type="EMBL" id="NLW36060.1"/>
    </source>
</evidence>
<organism evidence="1 2">
    <name type="scientific">Syntrophorhabdus aromaticivorans</name>
    <dbReference type="NCBI Taxonomy" id="328301"/>
    <lineage>
        <taxon>Bacteria</taxon>
        <taxon>Pseudomonadati</taxon>
        <taxon>Thermodesulfobacteriota</taxon>
        <taxon>Syntrophorhabdia</taxon>
        <taxon>Syntrophorhabdales</taxon>
        <taxon>Syntrophorhabdaceae</taxon>
        <taxon>Syntrophorhabdus</taxon>
    </lineage>
</organism>
<accession>A0A971M595</accession>
<sequence length="243" mass="28520">MYGDRFDGTESHIEELFGCCSVAIGFWLWRRACHRTYKALALYESLEKWHFLVDVPDHLRDALLYSVVRSLLHYCVFVANECVRDWEKEDADPFDCAQPIIAIGHIDYPWSSIFFERQRMLVVGGHAYCLKFDATEVLLSKGCPGRLAYQKRLRRMLRSVEVIGRGLQRPIYLDMEDEWASRQLEQERPFARMKGDWIFFPQEPSSEDPRTDLWFLGLSLELERPLRDTVHLDRSINSRAGLP</sequence>
<gene>
    <name evidence="1" type="ORF">GXY80_11370</name>
</gene>
<proteinExistence type="predicted"/>
<protein>
    <submittedName>
        <fullName evidence="1">Uncharacterized protein</fullName>
    </submittedName>
</protein>